<feature type="domain" description="SnoaL-like" evidence="1">
    <location>
        <begin position="7"/>
        <end position="100"/>
    </location>
</feature>
<dbReference type="InterPro" id="IPR037401">
    <property type="entry name" value="SnoaL-like"/>
</dbReference>
<dbReference type="Proteomes" id="UP000326865">
    <property type="component" value="Unassembled WGS sequence"/>
</dbReference>
<evidence type="ECO:0000313" key="5">
    <source>
        <dbReference type="Proteomes" id="UP000326207"/>
    </source>
</evidence>
<dbReference type="Proteomes" id="UP000326302">
    <property type="component" value="Unassembled WGS sequence"/>
</dbReference>
<dbReference type="EMBL" id="QKKZ01000002">
    <property type="protein sequence ID" value="KAB7514527.1"/>
    <property type="molecule type" value="Genomic_DNA"/>
</dbReference>
<evidence type="ECO:0000313" key="3">
    <source>
        <dbReference type="EMBL" id="KAB7517860.1"/>
    </source>
</evidence>
<proteinExistence type="predicted"/>
<protein>
    <submittedName>
        <fullName evidence="3">Ketosteroid isomerase</fullName>
    </submittedName>
</protein>
<accession>A0A5N5UHW8</accession>
<evidence type="ECO:0000313" key="4">
    <source>
        <dbReference type="EMBL" id="KAB7519560.1"/>
    </source>
</evidence>
<dbReference type="InterPro" id="IPR032710">
    <property type="entry name" value="NTF2-like_dom_sf"/>
</dbReference>
<dbReference type="EMBL" id="QJOW01000001">
    <property type="protein sequence ID" value="KAB7517860.1"/>
    <property type="molecule type" value="Genomic_DNA"/>
</dbReference>
<keyword evidence="7" id="KW-1185">Reference proteome</keyword>
<accession>A0A5N5ULB9</accession>
<evidence type="ECO:0000313" key="6">
    <source>
        <dbReference type="Proteomes" id="UP000326302"/>
    </source>
</evidence>
<dbReference type="EMBL" id="QMDY01000002">
    <property type="protein sequence ID" value="KAB7519560.1"/>
    <property type="molecule type" value="Genomic_DNA"/>
</dbReference>
<dbReference type="RefSeq" id="WP_152118766.1">
    <property type="nucleotide sequence ID" value="NZ_QJOW01000001.1"/>
</dbReference>
<evidence type="ECO:0000313" key="7">
    <source>
        <dbReference type="Proteomes" id="UP000326865"/>
    </source>
</evidence>
<dbReference type="OrthoDB" id="145984at2157"/>
<dbReference type="Pfam" id="PF12680">
    <property type="entry name" value="SnoaL_2"/>
    <property type="match status" value="1"/>
</dbReference>
<keyword evidence="3" id="KW-0413">Isomerase</keyword>
<name>A0A5N5UHW8_9EURY</name>
<evidence type="ECO:0000313" key="2">
    <source>
        <dbReference type="EMBL" id="KAB7514527.1"/>
    </source>
</evidence>
<organism evidence="3 6">
    <name type="scientific">Halosegnis rubeus</name>
    <dbReference type="NCBI Taxonomy" id="2212850"/>
    <lineage>
        <taxon>Archaea</taxon>
        <taxon>Methanobacteriati</taxon>
        <taxon>Methanobacteriota</taxon>
        <taxon>Stenosarchaea group</taxon>
        <taxon>Halobacteria</taxon>
        <taxon>Halobacteriales</taxon>
        <taxon>Natronomonadaceae</taxon>
        <taxon>Halosegnis</taxon>
    </lineage>
</organism>
<dbReference type="Gene3D" id="3.10.450.50">
    <property type="match status" value="1"/>
</dbReference>
<dbReference type="Proteomes" id="UP000326207">
    <property type="component" value="Unassembled WGS sequence"/>
</dbReference>
<comment type="caution">
    <text evidence="3">The sequence shown here is derived from an EMBL/GenBank/DDBJ whole genome shotgun (WGS) entry which is preliminary data.</text>
</comment>
<evidence type="ECO:0000259" key="1">
    <source>
        <dbReference type="Pfam" id="PF12680"/>
    </source>
</evidence>
<dbReference type="AlphaFoldDB" id="A0A5N5UHW8"/>
<dbReference type="GO" id="GO:0016853">
    <property type="term" value="F:isomerase activity"/>
    <property type="evidence" value="ECO:0007669"/>
    <property type="project" value="UniProtKB-KW"/>
</dbReference>
<dbReference type="SUPFAM" id="SSF54427">
    <property type="entry name" value="NTF2-like"/>
    <property type="match status" value="1"/>
</dbReference>
<reference evidence="5 6" key="1">
    <citation type="submission" date="2019-10" db="EMBL/GenBank/DDBJ databases">
        <title>Unraveling microbial dark matter from salterns through culturing: the case of the genus Halosegnis.</title>
        <authorList>
            <person name="Duran-Viseras A."/>
            <person name="Andrei A.-S."/>
            <person name="Vera-Gargallo B."/>
            <person name="Ghai R."/>
            <person name="Sanchez-Porro C."/>
            <person name="Ventosa A."/>
        </authorList>
    </citation>
    <scope>NUCLEOTIDE SEQUENCE [LARGE SCALE GENOMIC DNA]</scope>
    <source>
        <strain evidence="3 6">F17-44</strain>
        <strain evidence="2 7">F18-79</strain>
        <strain evidence="4 5">F19-13</strain>
    </source>
</reference>
<accession>A0A5N5U7N7</accession>
<gene>
    <name evidence="2" type="ORF">DM867_05230</name>
    <name evidence="3" type="ORF">DMP03_00375</name>
    <name evidence="4" type="ORF">DP108_05560</name>
</gene>
<sequence>MDRYDAVERYYHAIDADEYEELRALLADDFVHDRGDMRLDGADAFVAFMRDDRPDTETSHELTAIYESDAGVAAEGTLRRASGEPMFSFVDTFRFENEKLYALTTYTHPA</sequence>